<reference evidence="3" key="1">
    <citation type="submission" date="2016-05" db="EMBL/GenBank/DDBJ databases">
        <authorList>
            <person name="Holder M.E."/>
            <person name="Ajami N.J."/>
            <person name="Petrosino J.F."/>
        </authorList>
    </citation>
    <scope>NUCLEOTIDE SEQUENCE [LARGE SCALE GENOMIC DNA]</scope>
    <source>
        <strain evidence="3">ATCC 700696</strain>
    </source>
</reference>
<evidence type="ECO:0000313" key="3">
    <source>
        <dbReference type="Proteomes" id="UP000214689"/>
    </source>
</evidence>
<keyword evidence="1" id="KW-1133">Transmembrane helix</keyword>
<organism evidence="2 3">
    <name type="scientific">Mogibacterium pumilum</name>
    <dbReference type="NCBI Taxonomy" id="86332"/>
    <lineage>
        <taxon>Bacteria</taxon>
        <taxon>Bacillati</taxon>
        <taxon>Bacillota</taxon>
        <taxon>Clostridia</taxon>
        <taxon>Peptostreptococcales</taxon>
        <taxon>Anaerovoracaceae</taxon>
        <taxon>Mogibacterium</taxon>
    </lineage>
</organism>
<keyword evidence="3" id="KW-1185">Reference proteome</keyword>
<name>A0A223ATG0_9FIRM</name>
<proteinExistence type="predicted"/>
<feature type="transmembrane region" description="Helical" evidence="1">
    <location>
        <begin position="7"/>
        <end position="28"/>
    </location>
</feature>
<gene>
    <name evidence="2" type="ORF">AXF17_07450</name>
</gene>
<accession>A0A223ATG0</accession>
<keyword evidence="1" id="KW-0812">Transmembrane</keyword>
<evidence type="ECO:0000313" key="2">
    <source>
        <dbReference type="EMBL" id="ASS38251.1"/>
    </source>
</evidence>
<feature type="transmembrane region" description="Helical" evidence="1">
    <location>
        <begin position="40"/>
        <end position="59"/>
    </location>
</feature>
<dbReference type="AlphaFoldDB" id="A0A223ATG0"/>
<keyword evidence="1" id="KW-0472">Membrane</keyword>
<sequence>MKVQRNTLLLLACFVWNIAGVNILRIGIMSYSAHSAVLNYLLSTLVFAIFQIFIFGKLVKNTPLGSTVMTRRAISFSSSLIKQALQS</sequence>
<dbReference type="EMBL" id="CP016199">
    <property type="protein sequence ID" value="ASS38251.1"/>
    <property type="molecule type" value="Genomic_DNA"/>
</dbReference>
<protein>
    <submittedName>
        <fullName evidence="2">Uncharacterized protein</fullName>
    </submittedName>
</protein>
<evidence type="ECO:0000256" key="1">
    <source>
        <dbReference type="SAM" id="Phobius"/>
    </source>
</evidence>
<dbReference type="Proteomes" id="UP000214689">
    <property type="component" value="Chromosome"/>
</dbReference>